<dbReference type="AlphaFoldDB" id="A0AA39TB19"/>
<accession>A0AA39TB19</accession>
<feature type="region of interest" description="Disordered" evidence="1">
    <location>
        <begin position="1"/>
        <end position="43"/>
    </location>
</feature>
<evidence type="ECO:0000313" key="2">
    <source>
        <dbReference type="EMBL" id="KAK0477101.1"/>
    </source>
</evidence>
<feature type="region of interest" description="Disordered" evidence="1">
    <location>
        <begin position="297"/>
        <end position="355"/>
    </location>
</feature>
<feature type="compositionally biased region" description="Basic and acidic residues" evidence="1">
    <location>
        <begin position="112"/>
        <end position="122"/>
    </location>
</feature>
<reference evidence="2" key="1">
    <citation type="submission" date="2023-06" db="EMBL/GenBank/DDBJ databases">
        <authorList>
            <consortium name="Lawrence Berkeley National Laboratory"/>
            <person name="Ahrendt S."/>
            <person name="Sahu N."/>
            <person name="Indic B."/>
            <person name="Wong-Bajracharya J."/>
            <person name="Merenyi Z."/>
            <person name="Ke H.-M."/>
            <person name="Monk M."/>
            <person name="Kocsube S."/>
            <person name="Drula E."/>
            <person name="Lipzen A."/>
            <person name="Balint B."/>
            <person name="Henrissat B."/>
            <person name="Andreopoulos B."/>
            <person name="Martin F.M."/>
            <person name="Harder C.B."/>
            <person name="Rigling D."/>
            <person name="Ford K.L."/>
            <person name="Foster G.D."/>
            <person name="Pangilinan J."/>
            <person name="Papanicolaou A."/>
            <person name="Barry K."/>
            <person name="LaButti K."/>
            <person name="Viragh M."/>
            <person name="Koriabine M."/>
            <person name="Yan M."/>
            <person name="Riley R."/>
            <person name="Champramary S."/>
            <person name="Plett K.L."/>
            <person name="Tsai I.J."/>
            <person name="Slot J."/>
            <person name="Sipos G."/>
            <person name="Plett J."/>
            <person name="Nagy L.G."/>
            <person name="Grigoriev I.V."/>
        </authorList>
    </citation>
    <scope>NUCLEOTIDE SEQUENCE</scope>
    <source>
        <strain evidence="2">ICMP 16352</strain>
    </source>
</reference>
<name>A0AA39TB19_9AGAR</name>
<protein>
    <submittedName>
        <fullName evidence="2">Uncharacterized protein</fullName>
    </submittedName>
</protein>
<dbReference type="EMBL" id="JAUEPR010000018">
    <property type="protein sequence ID" value="KAK0477101.1"/>
    <property type="molecule type" value="Genomic_DNA"/>
</dbReference>
<gene>
    <name evidence="2" type="ORF">IW261DRAFT_1566572</name>
</gene>
<organism evidence="2 3">
    <name type="scientific">Armillaria novae-zelandiae</name>
    <dbReference type="NCBI Taxonomy" id="153914"/>
    <lineage>
        <taxon>Eukaryota</taxon>
        <taxon>Fungi</taxon>
        <taxon>Dikarya</taxon>
        <taxon>Basidiomycota</taxon>
        <taxon>Agaricomycotina</taxon>
        <taxon>Agaricomycetes</taxon>
        <taxon>Agaricomycetidae</taxon>
        <taxon>Agaricales</taxon>
        <taxon>Marasmiineae</taxon>
        <taxon>Physalacriaceae</taxon>
        <taxon>Armillaria</taxon>
    </lineage>
</organism>
<dbReference type="Proteomes" id="UP001175227">
    <property type="component" value="Unassembled WGS sequence"/>
</dbReference>
<feature type="region of interest" description="Disordered" evidence="1">
    <location>
        <begin position="112"/>
        <end position="139"/>
    </location>
</feature>
<feature type="compositionally biased region" description="Polar residues" evidence="1">
    <location>
        <begin position="308"/>
        <end position="320"/>
    </location>
</feature>
<proteinExistence type="predicted"/>
<evidence type="ECO:0000256" key="1">
    <source>
        <dbReference type="SAM" id="MobiDB-lite"/>
    </source>
</evidence>
<keyword evidence="3" id="KW-1185">Reference proteome</keyword>
<feature type="compositionally biased region" description="Low complexity" evidence="1">
    <location>
        <begin position="321"/>
        <end position="338"/>
    </location>
</feature>
<evidence type="ECO:0000313" key="3">
    <source>
        <dbReference type="Proteomes" id="UP001175227"/>
    </source>
</evidence>
<comment type="caution">
    <text evidence="2">The sequence shown here is derived from an EMBL/GenBank/DDBJ whole genome shotgun (WGS) entry which is preliminary data.</text>
</comment>
<sequence>MPSATTSRSPSKRKLVHSSPVPASVETTPEQVPHKKNKTSSSQKALALLPAVSITSRQTRPSRGRLTLKRKVSYGELSAEEIEGVIVPSDVDDAELSSHSIKHRGHVLFVDDKASEASRVSEEPSDSEGYNGADCDAESNGSAVIQSSCSLRLKVKTVKGSYVDELLRSGNVDDVVESDDLKKDPTLTSSKDGHKRSPSPVYLEDLEFVAPKLRSKGKTSVKGGSAVGCRTPAKPKKGDLLNNARLDVDVSVDAATSTLVKTVGLSSMKARGSRSAPCQGRSAGKAEHEVFDDIANPLADTAPPMTVQPKTTSTRSASIKATNGSSTAGCGSAGTRASRISASKPSKMPCSQAKPVSTSIKSDEPLFLPSGIISLFFVSALTTPLSDEDDDHSGSAMAPGSQITNDLAVLLGRLSLITLPLCCCLPESNRYMPLVPAESFLLSYGFAVLLLPSLDLDLSEPDDPALRIMQPALMEEHLVTLGVYSLPAVAWVHIVTGFAPDTFDPPRFFSFADAAKLFQLDSLISLVEGFKFDCYGSFVNLARTCPSALSLEGKSLHVGGSNVVCMTVGIVMECMLFEPAHQGGYAGASGTQGGKHVKCLKIMPFHQMFQCESTTWALVFDLEFVETPCISNQGVSFPTRVEDPSGRSNKNSKLPVYDGRASAGNHFLFHPSDFAMLKSLPRFMTSRDLDVFSLVSVGYSLSVWTAFNNEPRVSPNILFAIVLGTAPKKETLVALGHLD</sequence>